<keyword evidence="1" id="KW-0805">Transcription regulation</keyword>
<dbReference type="PANTHER" id="PTHR30136">
    <property type="entry name" value="HELIX-TURN-HELIX TRANSCRIPTIONAL REGULATOR, ICLR FAMILY"/>
    <property type="match status" value="1"/>
</dbReference>
<sequence>MSTPVNLSVIKAFRILNAFEYAGEKLSLSQLSRRLDMNIATTHRFLITLQSVGALVKTPDGAFELGLLLADLGGKVSNIDVMNSISMPHVKHLAERFGETIHAAILDNDMVCYVAKGEVSRSLTLITHIGKRLPAYCTGLGKAMMSTLEEAELQRCIGHQSFKPFTNKTTIDPAALLEALNLTRERGYALDDEEVEIGLRCVAVPIAGCSNQLKAAISLSAPTTRLDQAKIAEVAQALREHARQIGEELAAKP</sequence>
<comment type="caution">
    <text evidence="6">The sequence shown here is derived from an EMBL/GenBank/DDBJ whole genome shotgun (WGS) entry which is preliminary data.</text>
</comment>
<evidence type="ECO:0000256" key="1">
    <source>
        <dbReference type="ARBA" id="ARBA00023015"/>
    </source>
</evidence>
<evidence type="ECO:0000256" key="2">
    <source>
        <dbReference type="ARBA" id="ARBA00023125"/>
    </source>
</evidence>
<evidence type="ECO:0000259" key="5">
    <source>
        <dbReference type="PROSITE" id="PS51078"/>
    </source>
</evidence>
<dbReference type="Pfam" id="PF01614">
    <property type="entry name" value="IclR_C"/>
    <property type="match status" value="1"/>
</dbReference>
<dbReference type="InterPro" id="IPR014757">
    <property type="entry name" value="Tscrpt_reg_IclR_C"/>
</dbReference>
<dbReference type="Proteomes" id="UP000030063">
    <property type="component" value="Unassembled WGS sequence"/>
</dbReference>
<keyword evidence="7" id="KW-1185">Reference proteome</keyword>
<evidence type="ECO:0000256" key="3">
    <source>
        <dbReference type="ARBA" id="ARBA00023163"/>
    </source>
</evidence>
<dbReference type="AlphaFoldDB" id="A0A0A1YPC7"/>
<proteinExistence type="predicted"/>
<dbReference type="GO" id="GO:0003677">
    <property type="term" value="F:DNA binding"/>
    <property type="evidence" value="ECO:0007669"/>
    <property type="project" value="UniProtKB-KW"/>
</dbReference>
<dbReference type="Pfam" id="PF09339">
    <property type="entry name" value="HTH_IclR"/>
    <property type="match status" value="1"/>
</dbReference>
<dbReference type="InterPro" id="IPR036390">
    <property type="entry name" value="WH_DNA-bd_sf"/>
</dbReference>
<feature type="domain" description="HTH iclR-type" evidence="4">
    <location>
        <begin position="6"/>
        <end position="67"/>
    </location>
</feature>
<dbReference type="SUPFAM" id="SSF46785">
    <property type="entry name" value="Winged helix' DNA-binding domain"/>
    <property type="match status" value="1"/>
</dbReference>
<dbReference type="InterPro" id="IPR050707">
    <property type="entry name" value="HTH_MetabolicPath_Reg"/>
</dbReference>
<dbReference type="Gene3D" id="1.10.10.10">
    <property type="entry name" value="Winged helix-like DNA-binding domain superfamily/Winged helix DNA-binding domain"/>
    <property type="match status" value="1"/>
</dbReference>
<dbReference type="GO" id="GO:0003700">
    <property type="term" value="F:DNA-binding transcription factor activity"/>
    <property type="evidence" value="ECO:0007669"/>
    <property type="project" value="TreeGrafter"/>
</dbReference>
<evidence type="ECO:0000313" key="7">
    <source>
        <dbReference type="Proteomes" id="UP000030063"/>
    </source>
</evidence>
<dbReference type="OrthoDB" id="9807558at2"/>
<dbReference type="PROSITE" id="PS51078">
    <property type="entry name" value="ICLR_ED"/>
    <property type="match status" value="1"/>
</dbReference>
<accession>A0A0A1YPC7</accession>
<keyword evidence="3" id="KW-0804">Transcription</keyword>
<gene>
    <name evidence="6" type="ORF">TMS3_0107705</name>
</gene>
<protein>
    <submittedName>
        <fullName evidence="6">IclR family transcriptional regulator</fullName>
    </submittedName>
</protein>
<organism evidence="6 7">
    <name type="scientific">Pseudomonas taeanensis MS-3</name>
    <dbReference type="NCBI Taxonomy" id="1395571"/>
    <lineage>
        <taxon>Bacteria</taxon>
        <taxon>Pseudomonadati</taxon>
        <taxon>Pseudomonadota</taxon>
        <taxon>Gammaproteobacteria</taxon>
        <taxon>Pseudomonadales</taxon>
        <taxon>Pseudomonadaceae</taxon>
        <taxon>Pseudomonas</taxon>
    </lineage>
</organism>
<dbReference type="InterPro" id="IPR036388">
    <property type="entry name" value="WH-like_DNA-bd_sf"/>
</dbReference>
<dbReference type="Gene3D" id="3.30.450.40">
    <property type="match status" value="1"/>
</dbReference>
<dbReference type="GO" id="GO:0045892">
    <property type="term" value="P:negative regulation of DNA-templated transcription"/>
    <property type="evidence" value="ECO:0007669"/>
    <property type="project" value="TreeGrafter"/>
</dbReference>
<dbReference type="InterPro" id="IPR029016">
    <property type="entry name" value="GAF-like_dom_sf"/>
</dbReference>
<dbReference type="PROSITE" id="PS51077">
    <property type="entry name" value="HTH_ICLR"/>
    <property type="match status" value="1"/>
</dbReference>
<dbReference type="eggNOG" id="COG1414">
    <property type="taxonomic scope" value="Bacteria"/>
</dbReference>
<evidence type="ECO:0000313" key="6">
    <source>
        <dbReference type="EMBL" id="KFX71787.1"/>
    </source>
</evidence>
<reference evidence="6 7" key="1">
    <citation type="journal article" date="2014" name="Genome Announc.">
        <title>Draft Genome Sequence of Petroleum Oil-Degrading Marine Bacterium Pseudomonas taeanensis Strain MS-3, Isolated from a Crude Oil-Contaminated Seashore.</title>
        <authorList>
            <person name="Lee S.Y."/>
            <person name="Kim S.H."/>
            <person name="Lee D.G."/>
            <person name="Shin S."/>
            <person name="Yun S.H."/>
            <person name="Choi C.W."/>
            <person name="Chung Y.H."/>
            <person name="Choi J.S."/>
            <person name="Kahng H.Y."/>
            <person name="Kim S.I."/>
        </authorList>
    </citation>
    <scope>NUCLEOTIDE SEQUENCE [LARGE SCALE GENOMIC DNA]</scope>
    <source>
        <strain evidence="6 7">MS-3</strain>
    </source>
</reference>
<dbReference type="EMBL" id="AWSQ01000001">
    <property type="protein sequence ID" value="KFX71787.1"/>
    <property type="molecule type" value="Genomic_DNA"/>
</dbReference>
<name>A0A0A1YPC7_9PSED</name>
<keyword evidence="2" id="KW-0238">DNA-binding</keyword>
<dbReference type="PANTHER" id="PTHR30136:SF35">
    <property type="entry name" value="HTH-TYPE TRANSCRIPTIONAL REGULATOR RV1719"/>
    <property type="match status" value="1"/>
</dbReference>
<evidence type="ECO:0000259" key="4">
    <source>
        <dbReference type="PROSITE" id="PS51077"/>
    </source>
</evidence>
<dbReference type="SMART" id="SM00346">
    <property type="entry name" value="HTH_ICLR"/>
    <property type="match status" value="1"/>
</dbReference>
<dbReference type="InterPro" id="IPR005471">
    <property type="entry name" value="Tscrpt_reg_IclR_N"/>
</dbReference>
<dbReference type="RefSeq" id="WP_025164645.1">
    <property type="nucleotide sequence ID" value="NZ_AWSQ01000001.1"/>
</dbReference>
<dbReference type="STRING" id="1395571.TMS3_0107705"/>
<dbReference type="SUPFAM" id="SSF55781">
    <property type="entry name" value="GAF domain-like"/>
    <property type="match status" value="1"/>
</dbReference>
<feature type="domain" description="IclR-ED" evidence="5">
    <location>
        <begin position="68"/>
        <end position="251"/>
    </location>
</feature>